<evidence type="ECO:0000256" key="1">
    <source>
        <dbReference type="ARBA" id="ARBA00009887"/>
    </source>
</evidence>
<dbReference type="Pfam" id="PF22611">
    <property type="entry name" value="CFAP126"/>
    <property type="match status" value="1"/>
</dbReference>
<dbReference type="STRING" id="407821.A0A087TBB8"/>
<dbReference type="EMBL" id="KK114430">
    <property type="protein sequence ID" value="KFM62407.1"/>
    <property type="molecule type" value="Genomic_DNA"/>
</dbReference>
<protein>
    <recommendedName>
        <fullName evidence="2">Cilia- and flagella-associated protein 126</fullName>
    </recommendedName>
</protein>
<dbReference type="OMA" id="PVFKEWS"/>
<evidence type="ECO:0000313" key="3">
    <source>
        <dbReference type="EMBL" id="KFM62407.1"/>
    </source>
</evidence>
<dbReference type="GO" id="GO:0044782">
    <property type="term" value="P:cilium organization"/>
    <property type="evidence" value="ECO:0007669"/>
    <property type="project" value="TreeGrafter"/>
</dbReference>
<gene>
    <name evidence="3" type="ORF">X975_18827</name>
</gene>
<comment type="similarity">
    <text evidence="1">Belongs to the Flattop family.</text>
</comment>
<accession>A0A087TBB8</accession>
<sequence>MSLNFSAEQYQDSYLPKRLSQWEIPKKFSQTPRSREGYTFSVCDKSGRYLPNVEKPVFKEWSSFVGTWGKDFSKPGAVKGVEVKPGMWICK</sequence>
<dbReference type="AlphaFoldDB" id="A0A087TBB8"/>
<keyword evidence="4" id="KW-1185">Reference proteome</keyword>
<proteinExistence type="inferred from homology"/>
<dbReference type="Proteomes" id="UP000054359">
    <property type="component" value="Unassembled WGS sequence"/>
</dbReference>
<dbReference type="PANTHER" id="PTHR34639">
    <property type="entry name" value="PROTEIN FLATTOP"/>
    <property type="match status" value="1"/>
</dbReference>
<dbReference type="CDD" id="cd23705">
    <property type="entry name" value="Flattop"/>
    <property type="match status" value="1"/>
</dbReference>
<dbReference type="GO" id="GO:0036064">
    <property type="term" value="C:ciliary basal body"/>
    <property type="evidence" value="ECO:0007669"/>
    <property type="project" value="TreeGrafter"/>
</dbReference>
<evidence type="ECO:0000256" key="2">
    <source>
        <dbReference type="ARBA" id="ARBA00033306"/>
    </source>
</evidence>
<dbReference type="OrthoDB" id="521617at2759"/>
<dbReference type="PANTHER" id="PTHR34639:SF1">
    <property type="entry name" value="PROTEIN FLATTOP"/>
    <property type="match status" value="1"/>
</dbReference>
<feature type="non-terminal residue" evidence="3">
    <location>
        <position position="91"/>
    </location>
</feature>
<reference evidence="3 4" key="1">
    <citation type="submission" date="2013-11" db="EMBL/GenBank/DDBJ databases">
        <title>Genome sequencing of Stegodyphus mimosarum.</title>
        <authorList>
            <person name="Bechsgaard J."/>
        </authorList>
    </citation>
    <scope>NUCLEOTIDE SEQUENCE [LARGE SCALE GENOMIC DNA]</scope>
</reference>
<evidence type="ECO:0000313" key="4">
    <source>
        <dbReference type="Proteomes" id="UP000054359"/>
    </source>
</evidence>
<organism evidence="3 4">
    <name type="scientific">Stegodyphus mimosarum</name>
    <name type="common">African social velvet spider</name>
    <dbReference type="NCBI Taxonomy" id="407821"/>
    <lineage>
        <taxon>Eukaryota</taxon>
        <taxon>Metazoa</taxon>
        <taxon>Ecdysozoa</taxon>
        <taxon>Arthropoda</taxon>
        <taxon>Chelicerata</taxon>
        <taxon>Arachnida</taxon>
        <taxon>Araneae</taxon>
        <taxon>Araneomorphae</taxon>
        <taxon>Entelegynae</taxon>
        <taxon>Eresoidea</taxon>
        <taxon>Eresidae</taxon>
        <taxon>Stegodyphus</taxon>
    </lineage>
</organism>
<dbReference type="InterPro" id="IPR038797">
    <property type="entry name" value="Fltp"/>
</dbReference>
<name>A0A087TBB8_STEMI</name>